<dbReference type="InterPro" id="IPR037053">
    <property type="entry name" value="Phage_tail_collar_dom_sf"/>
</dbReference>
<proteinExistence type="predicted"/>
<dbReference type="SUPFAM" id="SSF88874">
    <property type="entry name" value="Receptor-binding domain of short tail fibre protein gp12"/>
    <property type="match status" value="1"/>
</dbReference>
<name>A0A1H1RIY1_9PSED</name>
<feature type="domain" description="Phage tail collar" evidence="1">
    <location>
        <begin position="6"/>
        <end position="62"/>
    </location>
</feature>
<evidence type="ECO:0000259" key="1">
    <source>
        <dbReference type="Pfam" id="PF07484"/>
    </source>
</evidence>
<evidence type="ECO:0000313" key="3">
    <source>
        <dbReference type="Proteomes" id="UP000199524"/>
    </source>
</evidence>
<evidence type="ECO:0000313" key="2">
    <source>
        <dbReference type="EMBL" id="SDS35694.1"/>
    </source>
</evidence>
<dbReference type="RefSeq" id="WP_090203363.1">
    <property type="nucleotide sequence ID" value="NZ_LT629777.1"/>
</dbReference>
<gene>
    <name evidence="2" type="ORF">SAMN05216598_1329</name>
</gene>
<sequence length="197" mass="20119">MEVFIGTIQMFGFNFAPRGWALCNGQMMSVSQNSALFSLLGTYFGGNGQTTFGIPNLQSRLPVGQGTGLGLTPRVMGEASGTESVLITTTNLPPQKIPSSSLPITTTINLASAPSNAVTAPTTLNSYIGASAPSGPPSAGIFSDALGTGTPVPLNGVTTTLKSDLVIPGGGQPISLMNPFLAVNFSIALQGIFPSRN</sequence>
<keyword evidence="3" id="KW-1185">Reference proteome</keyword>
<reference evidence="3" key="1">
    <citation type="submission" date="2016-10" db="EMBL/GenBank/DDBJ databases">
        <authorList>
            <person name="Varghese N."/>
            <person name="Submissions S."/>
        </authorList>
    </citation>
    <scope>NUCLEOTIDE SEQUENCE [LARGE SCALE GENOMIC DNA]</scope>
    <source>
        <strain evidence="3">ATCC 23835</strain>
    </source>
</reference>
<organism evidence="2 3">
    <name type="scientific">Pseudomonas asplenii</name>
    <dbReference type="NCBI Taxonomy" id="53407"/>
    <lineage>
        <taxon>Bacteria</taxon>
        <taxon>Pseudomonadati</taxon>
        <taxon>Pseudomonadota</taxon>
        <taxon>Gammaproteobacteria</taxon>
        <taxon>Pseudomonadales</taxon>
        <taxon>Pseudomonadaceae</taxon>
        <taxon>Pseudomonas</taxon>
    </lineage>
</organism>
<protein>
    <submittedName>
        <fullName evidence="2">Microcystin-dependent protein</fullName>
    </submittedName>
</protein>
<dbReference type="InterPro" id="IPR011083">
    <property type="entry name" value="Phage_tail_collar_dom"/>
</dbReference>
<dbReference type="GeneID" id="300206346"/>
<accession>A0A1H1RIY1</accession>
<dbReference type="Pfam" id="PF07484">
    <property type="entry name" value="Collar"/>
    <property type="match status" value="1"/>
</dbReference>
<dbReference type="Proteomes" id="UP000199524">
    <property type="component" value="Chromosome I"/>
</dbReference>
<dbReference type="AlphaFoldDB" id="A0A1H1RIY1"/>
<dbReference type="Gene3D" id="3.90.1340.10">
    <property type="entry name" value="Phage tail collar domain"/>
    <property type="match status" value="1"/>
</dbReference>
<dbReference type="EMBL" id="LT629777">
    <property type="protein sequence ID" value="SDS35694.1"/>
    <property type="molecule type" value="Genomic_DNA"/>
</dbReference>